<comment type="caution">
    <text evidence="2">The sequence shown here is derived from an EMBL/GenBank/DDBJ whole genome shotgun (WGS) entry which is preliminary data.</text>
</comment>
<evidence type="ECO:0000313" key="2">
    <source>
        <dbReference type="EMBL" id="CAG8638379.1"/>
    </source>
</evidence>
<feature type="region of interest" description="Disordered" evidence="1">
    <location>
        <begin position="37"/>
        <end position="57"/>
    </location>
</feature>
<sequence length="57" mass="6370">MDIRQCQKQRQGLSLRKEVATVLGIGEATVARVVAEHNGSKHEEFSPQKIQGRPKKT</sequence>
<dbReference type="EMBL" id="CAJVPL010003781">
    <property type="protein sequence ID" value="CAG8638379.1"/>
    <property type="molecule type" value="Genomic_DNA"/>
</dbReference>
<proteinExistence type="predicted"/>
<protein>
    <submittedName>
        <fullName evidence="2">404_t:CDS:1</fullName>
    </submittedName>
</protein>
<reference evidence="2" key="1">
    <citation type="submission" date="2021-06" db="EMBL/GenBank/DDBJ databases">
        <authorList>
            <person name="Kallberg Y."/>
            <person name="Tangrot J."/>
            <person name="Rosling A."/>
        </authorList>
    </citation>
    <scope>NUCLEOTIDE SEQUENCE</scope>
    <source>
        <strain evidence="2">MT106</strain>
    </source>
</reference>
<keyword evidence="3" id="KW-1185">Reference proteome</keyword>
<dbReference type="AlphaFoldDB" id="A0A9N9DGV6"/>
<dbReference type="Proteomes" id="UP000789831">
    <property type="component" value="Unassembled WGS sequence"/>
</dbReference>
<evidence type="ECO:0000256" key="1">
    <source>
        <dbReference type="SAM" id="MobiDB-lite"/>
    </source>
</evidence>
<evidence type="ECO:0000313" key="3">
    <source>
        <dbReference type="Proteomes" id="UP000789831"/>
    </source>
</evidence>
<accession>A0A9N9DGV6</accession>
<dbReference type="OrthoDB" id="2433607at2759"/>
<feature type="compositionally biased region" description="Basic and acidic residues" evidence="1">
    <location>
        <begin position="37"/>
        <end position="46"/>
    </location>
</feature>
<organism evidence="2 3">
    <name type="scientific">Ambispora gerdemannii</name>
    <dbReference type="NCBI Taxonomy" id="144530"/>
    <lineage>
        <taxon>Eukaryota</taxon>
        <taxon>Fungi</taxon>
        <taxon>Fungi incertae sedis</taxon>
        <taxon>Mucoromycota</taxon>
        <taxon>Glomeromycotina</taxon>
        <taxon>Glomeromycetes</taxon>
        <taxon>Archaeosporales</taxon>
        <taxon>Ambisporaceae</taxon>
        <taxon>Ambispora</taxon>
    </lineage>
</organism>
<name>A0A9N9DGV6_9GLOM</name>
<gene>
    <name evidence="2" type="ORF">AGERDE_LOCUS10861</name>
</gene>